<name>A0ABR1XN80_9PEZI</name>
<dbReference type="Proteomes" id="UP001456524">
    <property type="component" value="Unassembled WGS sequence"/>
</dbReference>
<feature type="compositionally biased region" description="Basic and acidic residues" evidence="1">
    <location>
        <begin position="1"/>
        <end position="11"/>
    </location>
</feature>
<feature type="region of interest" description="Disordered" evidence="1">
    <location>
        <begin position="1"/>
        <end position="99"/>
    </location>
</feature>
<dbReference type="EMBL" id="JBBWUH010000007">
    <property type="protein sequence ID" value="KAK8161610.1"/>
    <property type="molecule type" value="Genomic_DNA"/>
</dbReference>
<keyword evidence="4" id="KW-1185">Reference proteome</keyword>
<evidence type="ECO:0000259" key="2">
    <source>
        <dbReference type="SMART" id="SM00355"/>
    </source>
</evidence>
<evidence type="ECO:0000256" key="1">
    <source>
        <dbReference type="SAM" id="MobiDB-lite"/>
    </source>
</evidence>
<feature type="region of interest" description="Disordered" evidence="1">
    <location>
        <begin position="477"/>
        <end position="507"/>
    </location>
</feature>
<dbReference type="Gene3D" id="3.30.160.60">
    <property type="entry name" value="Classic Zinc Finger"/>
    <property type="match status" value="2"/>
</dbReference>
<feature type="compositionally biased region" description="Polar residues" evidence="1">
    <location>
        <begin position="274"/>
        <end position="283"/>
    </location>
</feature>
<protein>
    <recommendedName>
        <fullName evidence="2">C2H2-type domain-containing protein</fullName>
    </recommendedName>
</protein>
<organism evidence="3 4">
    <name type="scientific">Phyllosticta citrichinensis</name>
    <dbReference type="NCBI Taxonomy" id="1130410"/>
    <lineage>
        <taxon>Eukaryota</taxon>
        <taxon>Fungi</taxon>
        <taxon>Dikarya</taxon>
        <taxon>Ascomycota</taxon>
        <taxon>Pezizomycotina</taxon>
        <taxon>Dothideomycetes</taxon>
        <taxon>Dothideomycetes incertae sedis</taxon>
        <taxon>Botryosphaeriales</taxon>
        <taxon>Phyllostictaceae</taxon>
        <taxon>Phyllosticta</taxon>
    </lineage>
</organism>
<dbReference type="SMART" id="SM00355">
    <property type="entry name" value="ZnF_C2H2"/>
    <property type="match status" value="3"/>
</dbReference>
<gene>
    <name evidence="3" type="ORF">IWX90DRAFT_416636</name>
</gene>
<feature type="domain" description="C2H2-type" evidence="2">
    <location>
        <begin position="385"/>
        <end position="410"/>
    </location>
</feature>
<feature type="compositionally biased region" description="Acidic residues" evidence="1">
    <location>
        <begin position="87"/>
        <end position="97"/>
    </location>
</feature>
<feature type="region of interest" description="Disordered" evidence="1">
    <location>
        <begin position="210"/>
        <end position="351"/>
    </location>
</feature>
<proteinExistence type="predicted"/>
<accession>A0ABR1XN80</accession>
<evidence type="ECO:0000313" key="4">
    <source>
        <dbReference type="Proteomes" id="UP001456524"/>
    </source>
</evidence>
<dbReference type="SUPFAM" id="SSF57667">
    <property type="entry name" value="beta-beta-alpha zinc fingers"/>
    <property type="match status" value="1"/>
</dbReference>
<dbReference type="InterPro" id="IPR013087">
    <property type="entry name" value="Znf_C2H2_type"/>
</dbReference>
<sequence>MSHYDSDDALHKSPGLQPIRLKSTPSPSPDRLPQPLTKGPTAAASLPHRKKRRPSTSMGDSVLLSFLGPNHPSVANAALSQPLNAGSDDDYESEDDMSLEHVAQSALKQIGGAVQPLHTADHGREAQPQKTTISNGLPTPDNPNGSEGINHESLNERIRNVAIPSSLASPTGERLPPFQNRISPCRDGPHAASAAQPLPPFQHFSDIAQEATEKQEQEQERQRAASFSRERERAASFSHRHSVSNGPPVLSSPLVGRTPSLNTVGPSPPAAQLPSGNPLSPISHNGADAATSASLSSQDPFMKRSPPSGTAGFPFMARRPSQLSDWPEMSFPPAPQSASSTGTMSDTHSPPGIRAEHHRMSIDGITNSGPASALSHIPPHGSTGFKCDYPGCTAPLFQTQYLLNSHANVHSQARPHYCPVPGCSRGEGGKGFKRKNEMIRHGLVHDSPGYVCPFCPERDHKYPRPDNLQRHVRVHHVDKSRDDAQLREVLSQRPEGGGRGRRRRVGS</sequence>
<comment type="caution">
    <text evidence="3">The sequence shown here is derived from an EMBL/GenBank/DDBJ whole genome shotgun (WGS) entry which is preliminary data.</text>
</comment>
<reference evidence="3 4" key="1">
    <citation type="journal article" date="2022" name="G3 (Bethesda)">
        <title>Enemy or ally: a genomic approach to elucidate the lifestyle of Phyllosticta citrichinaensis.</title>
        <authorList>
            <person name="Buijs V.A."/>
            <person name="Groenewald J.Z."/>
            <person name="Haridas S."/>
            <person name="LaButti K.M."/>
            <person name="Lipzen A."/>
            <person name="Martin F.M."/>
            <person name="Barry K."/>
            <person name="Grigoriev I.V."/>
            <person name="Crous P.W."/>
            <person name="Seidl M.F."/>
        </authorList>
    </citation>
    <scope>NUCLEOTIDE SEQUENCE [LARGE SCALE GENOMIC DNA]</scope>
    <source>
        <strain evidence="3 4">CBS 129764</strain>
    </source>
</reference>
<dbReference type="PANTHER" id="PTHR46179">
    <property type="entry name" value="ZINC FINGER PROTEIN"/>
    <property type="match status" value="1"/>
</dbReference>
<feature type="compositionally biased region" description="Basic and acidic residues" evidence="1">
    <location>
        <begin position="477"/>
        <end position="486"/>
    </location>
</feature>
<feature type="compositionally biased region" description="Polar residues" evidence="1">
    <location>
        <begin position="336"/>
        <end position="348"/>
    </location>
</feature>
<feature type="region of interest" description="Disordered" evidence="1">
    <location>
        <begin position="163"/>
        <end position="198"/>
    </location>
</feature>
<dbReference type="PANTHER" id="PTHR46179:SF19">
    <property type="entry name" value="C2H2 FINGER DOMAIN TRANSCRIPTION FACTOR (EUROFUNG)-RELATED"/>
    <property type="match status" value="1"/>
</dbReference>
<dbReference type="InterPro" id="IPR051061">
    <property type="entry name" value="Zinc_finger_trans_reg"/>
</dbReference>
<feature type="domain" description="C2H2-type" evidence="2">
    <location>
        <begin position="416"/>
        <end position="445"/>
    </location>
</feature>
<feature type="compositionally biased region" description="Basic and acidic residues" evidence="1">
    <location>
        <begin position="211"/>
        <end position="234"/>
    </location>
</feature>
<dbReference type="InterPro" id="IPR036236">
    <property type="entry name" value="Znf_C2H2_sf"/>
</dbReference>
<feature type="compositionally biased region" description="Polar residues" evidence="1">
    <location>
        <begin position="128"/>
        <end position="147"/>
    </location>
</feature>
<evidence type="ECO:0000313" key="3">
    <source>
        <dbReference type="EMBL" id="KAK8161610.1"/>
    </source>
</evidence>
<feature type="domain" description="C2H2-type" evidence="2">
    <location>
        <begin position="450"/>
        <end position="475"/>
    </location>
</feature>
<feature type="region of interest" description="Disordered" evidence="1">
    <location>
        <begin position="112"/>
        <end position="150"/>
    </location>
</feature>